<dbReference type="PANTHER" id="PTHR23133">
    <property type="entry name" value="IMIDAZOLEGLYCEROL-PHOSPHATE DEHYDRATASE HIS7"/>
    <property type="match status" value="1"/>
</dbReference>
<dbReference type="SUPFAM" id="SSF54211">
    <property type="entry name" value="Ribosomal protein S5 domain 2-like"/>
    <property type="match status" value="2"/>
</dbReference>
<evidence type="ECO:0000256" key="9">
    <source>
        <dbReference type="SAM" id="MobiDB-lite"/>
    </source>
</evidence>
<comment type="caution">
    <text evidence="10">The sequence shown here is derived from an EMBL/GenBank/DDBJ whole genome shotgun (WGS) entry which is preliminary data.</text>
</comment>
<proteinExistence type="inferred from homology"/>
<gene>
    <name evidence="10" type="ORF">GBAR_LOCUS2845</name>
</gene>
<keyword evidence="6" id="KW-0028">Amino-acid biosynthesis</keyword>
<dbReference type="EMBL" id="CASHTH010000392">
    <property type="protein sequence ID" value="CAI8000097.1"/>
    <property type="molecule type" value="Genomic_DNA"/>
</dbReference>
<comment type="catalytic activity">
    <reaction evidence="1">
        <text>D-erythro-1-(imidazol-4-yl)glycerol 3-phosphate = 3-(imidazol-4-yl)-2-oxopropyl phosphate + H2O</text>
        <dbReference type="Rhea" id="RHEA:11040"/>
        <dbReference type="ChEBI" id="CHEBI:15377"/>
        <dbReference type="ChEBI" id="CHEBI:57766"/>
        <dbReference type="ChEBI" id="CHEBI:58278"/>
        <dbReference type="EC" id="4.2.1.19"/>
    </reaction>
</comment>
<dbReference type="AlphaFoldDB" id="A0AA35VZA1"/>
<dbReference type="GO" id="GO:0000105">
    <property type="term" value="P:L-histidine biosynthetic process"/>
    <property type="evidence" value="ECO:0007669"/>
    <property type="project" value="UniProtKB-KW"/>
</dbReference>
<evidence type="ECO:0000256" key="8">
    <source>
        <dbReference type="ARBA" id="ARBA00023239"/>
    </source>
</evidence>
<dbReference type="NCBIfam" id="NF002111">
    <property type="entry name" value="PRK00951.2-1"/>
    <property type="match status" value="1"/>
</dbReference>
<evidence type="ECO:0000256" key="7">
    <source>
        <dbReference type="ARBA" id="ARBA00023102"/>
    </source>
</evidence>
<evidence type="ECO:0000256" key="5">
    <source>
        <dbReference type="ARBA" id="ARBA00016664"/>
    </source>
</evidence>
<evidence type="ECO:0000256" key="1">
    <source>
        <dbReference type="ARBA" id="ARBA00001723"/>
    </source>
</evidence>
<dbReference type="CDD" id="cd07914">
    <property type="entry name" value="IGPD"/>
    <property type="match status" value="1"/>
</dbReference>
<dbReference type="Gene3D" id="3.30.230.40">
    <property type="entry name" value="Imidazole glycerol phosphate dehydratase, domain 1"/>
    <property type="match status" value="2"/>
</dbReference>
<feature type="compositionally biased region" description="Polar residues" evidence="9">
    <location>
        <begin position="13"/>
        <end position="23"/>
    </location>
</feature>
<evidence type="ECO:0000256" key="4">
    <source>
        <dbReference type="ARBA" id="ARBA00012075"/>
    </source>
</evidence>
<dbReference type="Pfam" id="PF00475">
    <property type="entry name" value="IGPD"/>
    <property type="match status" value="1"/>
</dbReference>
<comment type="similarity">
    <text evidence="3">Belongs to the imidazoleglycerol-phosphate dehydratase family.</text>
</comment>
<evidence type="ECO:0000256" key="3">
    <source>
        <dbReference type="ARBA" id="ARBA00007481"/>
    </source>
</evidence>
<evidence type="ECO:0000313" key="10">
    <source>
        <dbReference type="EMBL" id="CAI8000097.1"/>
    </source>
</evidence>
<evidence type="ECO:0000256" key="2">
    <source>
        <dbReference type="ARBA" id="ARBA00005047"/>
    </source>
</evidence>
<name>A0AA35VZA1_GEOBA</name>
<protein>
    <recommendedName>
        <fullName evidence="5">Imidazoleglycerol-phosphate dehydratase</fullName>
        <ecNumber evidence="4">4.2.1.19</ecNumber>
    </recommendedName>
</protein>
<dbReference type="NCBIfam" id="NF002114">
    <property type="entry name" value="PRK00951.2-4"/>
    <property type="match status" value="1"/>
</dbReference>
<keyword evidence="7" id="KW-0368">Histidine biosynthesis</keyword>
<evidence type="ECO:0000256" key="6">
    <source>
        <dbReference type="ARBA" id="ARBA00022605"/>
    </source>
</evidence>
<accession>A0AA35VZA1</accession>
<keyword evidence="8" id="KW-0456">Lyase</keyword>
<feature type="region of interest" description="Disordered" evidence="9">
    <location>
        <begin position="1"/>
        <end position="23"/>
    </location>
</feature>
<dbReference type="Proteomes" id="UP001174909">
    <property type="component" value="Unassembled WGS sequence"/>
</dbReference>
<keyword evidence="11" id="KW-1185">Reference proteome</keyword>
<reference evidence="10" key="1">
    <citation type="submission" date="2023-03" db="EMBL/GenBank/DDBJ databases">
        <authorList>
            <person name="Steffen K."/>
            <person name="Cardenas P."/>
        </authorList>
    </citation>
    <scope>NUCLEOTIDE SEQUENCE</scope>
</reference>
<sequence>MGASGGPADLVQPASSRTATLNRETAETKISLTVNLDGQGNYEVDTGNGFLDHMVSQIARHGLFDISLQARGDVHVGWHHLVEDVGILLGRAFHEALGEVRGIRRMGHAIVPLDETLVMVALDLSGRSYAVVETTLDDTMVETLSGDLVRHFFESFALEGRINLHAKVLTGVSPHHKAEALCKALARALRDAVEYDPRATGQVPSTKGTLETG</sequence>
<dbReference type="InterPro" id="IPR038494">
    <property type="entry name" value="IGPD_sf"/>
</dbReference>
<dbReference type="EC" id="4.2.1.19" evidence="4"/>
<evidence type="ECO:0000313" key="11">
    <source>
        <dbReference type="Proteomes" id="UP001174909"/>
    </source>
</evidence>
<organism evidence="10 11">
    <name type="scientific">Geodia barretti</name>
    <name type="common">Barrett's horny sponge</name>
    <dbReference type="NCBI Taxonomy" id="519541"/>
    <lineage>
        <taxon>Eukaryota</taxon>
        <taxon>Metazoa</taxon>
        <taxon>Porifera</taxon>
        <taxon>Demospongiae</taxon>
        <taxon>Heteroscleromorpha</taxon>
        <taxon>Tetractinellida</taxon>
        <taxon>Astrophorina</taxon>
        <taxon>Geodiidae</taxon>
        <taxon>Geodia</taxon>
    </lineage>
</organism>
<dbReference type="InterPro" id="IPR000807">
    <property type="entry name" value="ImidazoleglycerolP_deHydtase"/>
</dbReference>
<dbReference type="FunFam" id="3.30.230.40:FF:000003">
    <property type="entry name" value="Imidazoleglycerol-phosphate dehydratase HisB"/>
    <property type="match status" value="1"/>
</dbReference>
<comment type="pathway">
    <text evidence="2">Amino-acid biosynthesis; L-histidine biosynthesis; L-histidine from 5-phospho-alpha-D-ribose 1-diphosphate: step 6/9.</text>
</comment>
<dbReference type="InterPro" id="IPR020568">
    <property type="entry name" value="Ribosomal_Su5_D2-typ_SF"/>
</dbReference>
<dbReference type="PANTHER" id="PTHR23133:SF2">
    <property type="entry name" value="IMIDAZOLEGLYCEROL-PHOSPHATE DEHYDRATASE"/>
    <property type="match status" value="1"/>
</dbReference>
<dbReference type="HAMAP" id="MF_00076">
    <property type="entry name" value="HisB"/>
    <property type="match status" value="1"/>
</dbReference>
<dbReference type="GO" id="GO:0004424">
    <property type="term" value="F:imidazoleglycerol-phosphate dehydratase activity"/>
    <property type="evidence" value="ECO:0007669"/>
    <property type="project" value="UniProtKB-EC"/>
</dbReference>
<dbReference type="FunFam" id="3.30.230.40:FF:000001">
    <property type="entry name" value="Imidazoleglycerol-phosphate dehydratase HisB"/>
    <property type="match status" value="1"/>
</dbReference>